<evidence type="ECO:0000256" key="4">
    <source>
        <dbReference type="SAM" id="MobiDB-lite"/>
    </source>
</evidence>
<reference evidence="6" key="2">
    <citation type="submission" date="2021-10" db="EMBL/GenBank/DDBJ databases">
        <title>Phylogenomics reveals ancestral predisposition of the termite-cultivated fungus Termitomyces towards a domesticated lifestyle.</title>
        <authorList>
            <person name="Auxier B."/>
            <person name="Grum-Grzhimaylo A."/>
            <person name="Cardenas M.E."/>
            <person name="Lodge J.D."/>
            <person name="Laessoe T."/>
            <person name="Pedersen O."/>
            <person name="Smith M.E."/>
            <person name="Kuyper T.W."/>
            <person name="Franco-Molano E.A."/>
            <person name="Baroni T.J."/>
            <person name="Aanen D.K."/>
        </authorList>
    </citation>
    <scope>NUCLEOTIDE SEQUENCE</scope>
    <source>
        <strain evidence="6">D49</strain>
    </source>
</reference>
<organism evidence="6 7">
    <name type="scientific">Sphagnurus paluster</name>
    <dbReference type="NCBI Taxonomy" id="117069"/>
    <lineage>
        <taxon>Eukaryota</taxon>
        <taxon>Fungi</taxon>
        <taxon>Dikarya</taxon>
        <taxon>Basidiomycota</taxon>
        <taxon>Agaricomycotina</taxon>
        <taxon>Agaricomycetes</taxon>
        <taxon>Agaricomycetidae</taxon>
        <taxon>Agaricales</taxon>
        <taxon>Tricholomatineae</taxon>
        <taxon>Lyophyllaceae</taxon>
        <taxon>Sphagnurus</taxon>
    </lineage>
</organism>
<dbReference type="Proteomes" id="UP000717328">
    <property type="component" value="Unassembled WGS sequence"/>
</dbReference>
<feature type="region of interest" description="Disordered" evidence="4">
    <location>
        <begin position="379"/>
        <end position="457"/>
    </location>
</feature>
<keyword evidence="7" id="KW-1185">Reference proteome</keyword>
<gene>
    <name evidence="6" type="ORF">H0H81_000989</name>
</gene>
<feature type="region of interest" description="Disordered" evidence="4">
    <location>
        <begin position="703"/>
        <end position="749"/>
    </location>
</feature>
<dbReference type="PROSITE" id="PS50082">
    <property type="entry name" value="WD_REPEATS_2"/>
    <property type="match status" value="5"/>
</dbReference>
<evidence type="ECO:0000313" key="6">
    <source>
        <dbReference type="EMBL" id="KAG5650039.1"/>
    </source>
</evidence>
<keyword evidence="2" id="KW-0677">Repeat</keyword>
<evidence type="ECO:0000256" key="3">
    <source>
        <dbReference type="PROSITE-ProRule" id="PRU00221"/>
    </source>
</evidence>
<dbReference type="InterPro" id="IPR011047">
    <property type="entry name" value="Quinoprotein_ADH-like_sf"/>
</dbReference>
<dbReference type="Gene3D" id="1.20.1280.50">
    <property type="match status" value="1"/>
</dbReference>
<dbReference type="PANTHER" id="PTHR22847:SF637">
    <property type="entry name" value="WD REPEAT DOMAIN 5B"/>
    <property type="match status" value="1"/>
</dbReference>
<feature type="compositionally biased region" description="Low complexity" evidence="4">
    <location>
        <begin position="731"/>
        <end position="749"/>
    </location>
</feature>
<dbReference type="InterPro" id="IPR020472">
    <property type="entry name" value="WD40_PAC1"/>
</dbReference>
<protein>
    <recommendedName>
        <fullName evidence="5">F-box domain-containing protein</fullName>
    </recommendedName>
</protein>
<evidence type="ECO:0000256" key="2">
    <source>
        <dbReference type="ARBA" id="ARBA00022737"/>
    </source>
</evidence>
<feature type="repeat" description="WD" evidence="3">
    <location>
        <begin position="621"/>
        <end position="660"/>
    </location>
</feature>
<dbReference type="PROSITE" id="PS50294">
    <property type="entry name" value="WD_REPEATS_REGION"/>
    <property type="match status" value="4"/>
</dbReference>
<dbReference type="SUPFAM" id="SSF81383">
    <property type="entry name" value="F-box domain"/>
    <property type="match status" value="1"/>
</dbReference>
<dbReference type="InterPro" id="IPR036322">
    <property type="entry name" value="WD40_repeat_dom_sf"/>
</dbReference>
<dbReference type="AlphaFoldDB" id="A0A9P7KHQ3"/>
<dbReference type="Pfam" id="PF12937">
    <property type="entry name" value="F-box-like"/>
    <property type="match status" value="1"/>
</dbReference>
<keyword evidence="1 3" id="KW-0853">WD repeat</keyword>
<accession>A0A9P7KHQ3</accession>
<feature type="region of interest" description="Disordered" evidence="4">
    <location>
        <begin position="225"/>
        <end position="258"/>
    </location>
</feature>
<dbReference type="GO" id="GO:1990234">
    <property type="term" value="C:transferase complex"/>
    <property type="evidence" value="ECO:0007669"/>
    <property type="project" value="UniProtKB-ARBA"/>
</dbReference>
<proteinExistence type="predicted"/>
<feature type="repeat" description="WD" evidence="3">
    <location>
        <begin position="539"/>
        <end position="580"/>
    </location>
</feature>
<feature type="compositionally biased region" description="Basic and acidic residues" evidence="4">
    <location>
        <begin position="421"/>
        <end position="448"/>
    </location>
</feature>
<feature type="compositionally biased region" description="Polar residues" evidence="4">
    <location>
        <begin position="719"/>
        <end position="728"/>
    </location>
</feature>
<dbReference type="SUPFAM" id="SSF50998">
    <property type="entry name" value="Quinoprotein alcohol dehydrogenase-like"/>
    <property type="match status" value="1"/>
</dbReference>
<dbReference type="EMBL" id="JABCKI010000581">
    <property type="protein sequence ID" value="KAG5650039.1"/>
    <property type="molecule type" value="Genomic_DNA"/>
</dbReference>
<dbReference type="Gene3D" id="2.130.10.10">
    <property type="entry name" value="YVTN repeat-like/Quinoprotein amine dehydrogenase"/>
    <property type="match status" value="2"/>
</dbReference>
<dbReference type="PANTHER" id="PTHR22847">
    <property type="entry name" value="WD40 REPEAT PROTEIN"/>
    <property type="match status" value="1"/>
</dbReference>
<dbReference type="InterPro" id="IPR015943">
    <property type="entry name" value="WD40/YVTN_repeat-like_dom_sf"/>
</dbReference>
<evidence type="ECO:0000259" key="5">
    <source>
        <dbReference type="PROSITE" id="PS50181"/>
    </source>
</evidence>
<comment type="caution">
    <text evidence="6">The sequence shown here is derived from an EMBL/GenBank/DDBJ whole genome shotgun (WGS) entry which is preliminary data.</text>
</comment>
<feature type="repeat" description="WD" evidence="3">
    <location>
        <begin position="761"/>
        <end position="800"/>
    </location>
</feature>
<dbReference type="SMART" id="SM00256">
    <property type="entry name" value="FBOX"/>
    <property type="match status" value="1"/>
</dbReference>
<dbReference type="SMART" id="SM00320">
    <property type="entry name" value="WD40"/>
    <property type="match status" value="7"/>
</dbReference>
<dbReference type="InterPro" id="IPR036047">
    <property type="entry name" value="F-box-like_dom_sf"/>
</dbReference>
<dbReference type="InterPro" id="IPR001680">
    <property type="entry name" value="WD40_rpt"/>
</dbReference>
<feature type="domain" description="F-box" evidence="5">
    <location>
        <begin position="65"/>
        <end position="112"/>
    </location>
</feature>
<dbReference type="SUPFAM" id="SSF50978">
    <property type="entry name" value="WD40 repeat-like"/>
    <property type="match status" value="1"/>
</dbReference>
<dbReference type="PROSITE" id="PS00678">
    <property type="entry name" value="WD_REPEATS_1"/>
    <property type="match status" value="4"/>
</dbReference>
<evidence type="ECO:0000313" key="7">
    <source>
        <dbReference type="Proteomes" id="UP000717328"/>
    </source>
</evidence>
<feature type="repeat" description="WD" evidence="3">
    <location>
        <begin position="464"/>
        <end position="486"/>
    </location>
</feature>
<dbReference type="Pfam" id="PF00400">
    <property type="entry name" value="WD40"/>
    <property type="match status" value="5"/>
</dbReference>
<dbReference type="PROSITE" id="PS50181">
    <property type="entry name" value="FBOX"/>
    <property type="match status" value="1"/>
</dbReference>
<reference evidence="6" key="1">
    <citation type="submission" date="2021-02" db="EMBL/GenBank/DDBJ databases">
        <authorList>
            <person name="Nieuwenhuis M."/>
            <person name="Van De Peppel L.J.J."/>
        </authorList>
    </citation>
    <scope>NUCLEOTIDE SEQUENCE</scope>
    <source>
        <strain evidence="6">D49</strain>
    </source>
</reference>
<dbReference type="CDD" id="cd00200">
    <property type="entry name" value="WD40"/>
    <property type="match status" value="1"/>
</dbReference>
<dbReference type="PRINTS" id="PR00320">
    <property type="entry name" value="GPROTEINBRPT"/>
</dbReference>
<name>A0A9P7KHQ3_9AGAR</name>
<feature type="compositionally biased region" description="Basic residues" evidence="4">
    <location>
        <begin position="239"/>
        <end position="250"/>
    </location>
</feature>
<evidence type="ECO:0000256" key="1">
    <source>
        <dbReference type="ARBA" id="ARBA00022574"/>
    </source>
</evidence>
<dbReference type="OrthoDB" id="190105at2759"/>
<feature type="compositionally biased region" description="Basic and acidic residues" evidence="4">
    <location>
        <begin position="320"/>
        <end position="356"/>
    </location>
</feature>
<feature type="region of interest" description="Disordered" evidence="4">
    <location>
        <begin position="314"/>
        <end position="364"/>
    </location>
</feature>
<feature type="repeat" description="WD" evidence="3">
    <location>
        <begin position="581"/>
        <end position="620"/>
    </location>
</feature>
<dbReference type="InterPro" id="IPR019775">
    <property type="entry name" value="WD40_repeat_CS"/>
</dbReference>
<dbReference type="InterPro" id="IPR001810">
    <property type="entry name" value="F-box_dom"/>
</dbReference>
<sequence length="880" mass="95141">MDPTTLYIPIASPPTPSHSPPPSPSLLLLPTATAERRRFLSSVLHACTRAELLFIADSLGPLLKRDPLAALPPELALHILALLPDPRTLARAAAVSRPWRALATSDSLWRRLCVQWGFGFGVGPGTDEAQHQDEQPLEEMEPYADLPMDPALQWFAARKRSERAAASLSLPTSAPPSTSLPPQSYQALFRHSYIKLLNWEHGGRLLRAHRLPMLSASAQLPASLVPPPGLPTLHTPSLAHHHTQQHHHQQHTQQQQQQQTENGVVTCLALDGEWVVVGLAGSRIHVFSARTGVLARTLVGHQQGVWGLCLVSASPRSRSGAKEQGKEKEREGKERERKEVDVDVDPRPPLRTRRTDAVPVQEGVDLSSLLPRSLRAAVGLESDDKGEGDGDDNEDGVGGRGVIDEDAEEHQSRPQSQSQRRHSDADGKNNDKDKEKNKKKEYRPERQSDPCYASHGWGQPNAIVISGGCDKVVRVWDVKSGYAPHFPSFPLSLPDPTNLSTSPIHTHILSLSLSLSLSYPPPLTPTPHIGPPRHCIYTLPGHTSTIRCIRALHARPLAVSGARDGTVRTWDVRSGRALRVLRGHTGSVRCVDVNGCRAATGSYDTTCRIWDLDTGECVHVLRGHYHQVYTVVFDGALVATGGLDTTVRLWDADTGQCLALLQGHTTLVCQLQLSRKHRLLATGASDGRVIMFALPPLATSSSSSAPAPLPLPLPAHPTRTPNHPTSNALLAPPSSSPSSSSHPASSASSAFPTPYTPLYRLAAHDSSITGVQFDARFLVTGGNDGRVRLWETRTGRFVRELGGAQGQGQGAEMVWKVGFAARARAGGRGWVKVKGVEGEVVDGEKEEEGEGEGEPVPDVCVVVGKRSGKTILEVWGFAGG</sequence>